<dbReference type="Pfam" id="PF15570">
    <property type="entry name" value="Imm43"/>
    <property type="match status" value="1"/>
</dbReference>
<dbReference type="RefSeq" id="WP_014840442.1">
    <property type="nucleotide sequence ID" value="NC_018108.1"/>
</dbReference>
<gene>
    <name evidence="2" type="ORF">KUI_0996</name>
</gene>
<reference evidence="2 3" key="1">
    <citation type="journal article" date="2012" name="Vet. Microbiol.">
        <title>Comparative genomic analyses of the Taylorellae.</title>
        <authorList>
            <person name="Hauser H."/>
            <person name="Richter D.C."/>
            <person name="van Tonder A."/>
            <person name="Clark L."/>
            <person name="Preston A."/>
        </authorList>
    </citation>
    <scope>NUCLEOTIDE SEQUENCE [LARGE SCALE GENOMIC DNA]</scope>
    <source>
        <strain evidence="2 3">ATCC 35865</strain>
    </source>
</reference>
<dbReference type="InterPro" id="IPR029079">
    <property type="entry name" value="Imm43"/>
</dbReference>
<name>A0ABM5NB85_9BURK</name>
<proteinExistence type="predicted"/>
<sequence length="213" mass="25055">MKNELLVWDVPIRMTEIASKNKLPLSSSGEIGISERFNPKNTHPNFDFPWVRLSATKNIQKLPQHVFICLKGHKQVNFDYVNYGNFFIVSEALYKFLKINGFDYEDDKCNAFIVDTKGNQITKEVFYFLRVFSWQIKSELVQIKYSNNGEPLSLVSCDEVGNKKIFMSNIEGLRNLLLINADLKNYIETNFRNTMLFDIKTWYELNKSVYFWE</sequence>
<keyword evidence="3" id="KW-1185">Reference proteome</keyword>
<organism evidence="2 3">
    <name type="scientific">Taylorella equigenitalis ATCC 35865</name>
    <dbReference type="NCBI Taxonomy" id="743973"/>
    <lineage>
        <taxon>Bacteria</taxon>
        <taxon>Pseudomonadati</taxon>
        <taxon>Pseudomonadota</taxon>
        <taxon>Betaproteobacteria</taxon>
        <taxon>Burkholderiales</taxon>
        <taxon>Alcaligenaceae</taxon>
        <taxon>Taylorella</taxon>
    </lineage>
</organism>
<accession>A0ABM5NB85</accession>
<feature type="domain" description="Immunity protein 43" evidence="1">
    <location>
        <begin position="32"/>
        <end position="211"/>
    </location>
</feature>
<evidence type="ECO:0000313" key="3">
    <source>
        <dbReference type="Proteomes" id="UP000003121"/>
    </source>
</evidence>
<dbReference type="EMBL" id="CP003264">
    <property type="protein sequence ID" value="AFN36065.1"/>
    <property type="molecule type" value="Genomic_DNA"/>
</dbReference>
<evidence type="ECO:0000313" key="2">
    <source>
        <dbReference type="EMBL" id="AFN36065.1"/>
    </source>
</evidence>
<evidence type="ECO:0000259" key="1">
    <source>
        <dbReference type="Pfam" id="PF15570"/>
    </source>
</evidence>
<dbReference type="Proteomes" id="UP000003121">
    <property type="component" value="Chromosome"/>
</dbReference>
<dbReference type="GeneID" id="79939201"/>
<protein>
    <recommendedName>
        <fullName evidence="1">Immunity protein 43 domain-containing protein</fullName>
    </recommendedName>
</protein>